<evidence type="ECO:0000259" key="3">
    <source>
        <dbReference type="PROSITE" id="PS51294"/>
    </source>
</evidence>
<dbReference type="Pfam" id="PF13921">
    <property type="entry name" value="Myb_DNA-bind_6"/>
    <property type="match status" value="1"/>
</dbReference>
<proteinExistence type="predicted"/>
<evidence type="ECO:0008006" key="6">
    <source>
        <dbReference type="Google" id="ProtNLM"/>
    </source>
</evidence>
<reference evidence="4 5" key="1">
    <citation type="journal article" date="2023" name="Elife">
        <title>Identification of key yeast species and microbe-microbe interactions impacting larval growth of Drosophila in the wild.</title>
        <authorList>
            <person name="Mure A."/>
            <person name="Sugiura Y."/>
            <person name="Maeda R."/>
            <person name="Honda K."/>
            <person name="Sakurai N."/>
            <person name="Takahashi Y."/>
            <person name="Watada M."/>
            <person name="Katoh T."/>
            <person name="Gotoh A."/>
            <person name="Gotoh Y."/>
            <person name="Taniguchi I."/>
            <person name="Nakamura K."/>
            <person name="Hayashi T."/>
            <person name="Katayama T."/>
            <person name="Uemura T."/>
            <person name="Hattori Y."/>
        </authorList>
    </citation>
    <scope>NUCLEOTIDE SEQUENCE [LARGE SCALE GENOMIC DNA]</scope>
    <source>
        <strain evidence="4 5">PK-24</strain>
    </source>
</reference>
<dbReference type="EMBL" id="BTGB01000005">
    <property type="protein sequence ID" value="GMM47220.1"/>
    <property type="molecule type" value="Genomic_DNA"/>
</dbReference>
<dbReference type="InterPro" id="IPR017930">
    <property type="entry name" value="Myb_dom"/>
</dbReference>
<dbReference type="SUPFAM" id="SSF46689">
    <property type="entry name" value="Homeodomain-like"/>
    <property type="match status" value="1"/>
</dbReference>
<feature type="region of interest" description="Disordered" evidence="1">
    <location>
        <begin position="121"/>
        <end position="148"/>
    </location>
</feature>
<evidence type="ECO:0000259" key="2">
    <source>
        <dbReference type="PROSITE" id="PS50090"/>
    </source>
</evidence>
<dbReference type="InterPro" id="IPR009057">
    <property type="entry name" value="Homeodomain-like_sf"/>
</dbReference>
<feature type="domain" description="HTH myb-type" evidence="3">
    <location>
        <begin position="335"/>
        <end position="382"/>
    </location>
</feature>
<evidence type="ECO:0000313" key="5">
    <source>
        <dbReference type="Proteomes" id="UP001378960"/>
    </source>
</evidence>
<feature type="compositionally biased region" description="Low complexity" evidence="1">
    <location>
        <begin position="235"/>
        <end position="258"/>
    </location>
</feature>
<keyword evidence="5" id="KW-1185">Reference proteome</keyword>
<feature type="compositionally biased region" description="Polar residues" evidence="1">
    <location>
        <begin position="136"/>
        <end position="148"/>
    </location>
</feature>
<dbReference type="CDD" id="cd00167">
    <property type="entry name" value="SANT"/>
    <property type="match status" value="1"/>
</dbReference>
<dbReference type="PROSITE" id="PS50090">
    <property type="entry name" value="MYB_LIKE"/>
    <property type="match status" value="1"/>
</dbReference>
<dbReference type="Proteomes" id="UP001378960">
    <property type="component" value="Unassembled WGS sequence"/>
</dbReference>
<dbReference type="SMART" id="SM00717">
    <property type="entry name" value="SANT"/>
    <property type="match status" value="1"/>
</dbReference>
<sequence length="388" mass="44277">MKQDPNLQQDNNMTMNLNMNPHINPYMNPHINPHINMIPSPNLNPNTTNPNMNIIQPNINNNYSNSMHPQLVPLTIPISHSIPLPSIKLQNDIYQPVPNHYNYNLNLNNIASNSPIIQSPNLPLPPPSLSLPQLPTATTTQISNSSSPINYQSKQNLQQSLLPLPPPPQPNIQFIPSPQYYIPSYANATNNTNNNSNNNNNGNNNSNGTMVQPYPMIYYPPINSEYLPPIPQYYTTTNRNNNVQNNNNNNNSNGTNKNNTYYSPVYEGAPIEVIDLVNPMIKKDINDNTINNNNNTNNNSINNNNENMDMNMNFKNTANVQLNEINWDTKRGSKSWSKQEDRLLLRLKDIEKMNWVQISNYFPGRTTNGCQFRWRRLTGRAKSKKFNK</sequence>
<feature type="domain" description="Myb-like" evidence="2">
    <location>
        <begin position="328"/>
        <end position="378"/>
    </location>
</feature>
<name>A0AAV5R7E6_PICKL</name>
<dbReference type="AlphaFoldDB" id="A0AAV5R7E6"/>
<feature type="region of interest" description="Disordered" evidence="1">
    <location>
        <begin position="233"/>
        <end position="258"/>
    </location>
</feature>
<dbReference type="InterPro" id="IPR001005">
    <property type="entry name" value="SANT/Myb"/>
</dbReference>
<protein>
    <recommendedName>
        <fullName evidence="6">Myb-like domain-containing protein</fullName>
    </recommendedName>
</protein>
<comment type="caution">
    <text evidence="4">The sequence shown here is derived from an EMBL/GenBank/DDBJ whole genome shotgun (WGS) entry which is preliminary data.</text>
</comment>
<accession>A0AAV5R7E6</accession>
<evidence type="ECO:0000313" key="4">
    <source>
        <dbReference type="EMBL" id="GMM47220.1"/>
    </source>
</evidence>
<dbReference type="Gene3D" id="1.10.10.60">
    <property type="entry name" value="Homeodomain-like"/>
    <property type="match status" value="1"/>
</dbReference>
<gene>
    <name evidence="4" type="ORF">DAPK24_037950</name>
</gene>
<dbReference type="PROSITE" id="PS51294">
    <property type="entry name" value="HTH_MYB"/>
    <property type="match status" value="1"/>
</dbReference>
<organism evidence="4 5">
    <name type="scientific">Pichia kluyveri</name>
    <name type="common">Yeast</name>
    <dbReference type="NCBI Taxonomy" id="36015"/>
    <lineage>
        <taxon>Eukaryota</taxon>
        <taxon>Fungi</taxon>
        <taxon>Dikarya</taxon>
        <taxon>Ascomycota</taxon>
        <taxon>Saccharomycotina</taxon>
        <taxon>Pichiomycetes</taxon>
        <taxon>Pichiales</taxon>
        <taxon>Pichiaceae</taxon>
        <taxon>Pichia</taxon>
    </lineage>
</organism>
<feature type="region of interest" description="Disordered" evidence="1">
    <location>
        <begin position="186"/>
        <end position="208"/>
    </location>
</feature>
<evidence type="ECO:0000256" key="1">
    <source>
        <dbReference type="SAM" id="MobiDB-lite"/>
    </source>
</evidence>